<gene>
    <name evidence="3" type="ORF">SAMN04489806_0196</name>
</gene>
<evidence type="ECO:0000313" key="3">
    <source>
        <dbReference type="EMBL" id="SEB36709.1"/>
    </source>
</evidence>
<reference evidence="3 4" key="1">
    <citation type="submission" date="2016-10" db="EMBL/GenBank/DDBJ databases">
        <authorList>
            <person name="de Groot N.N."/>
        </authorList>
    </citation>
    <scope>NUCLEOTIDE SEQUENCE [LARGE SCALE GENOMIC DNA]</scope>
    <source>
        <strain evidence="3 4">DSM 21799</strain>
    </source>
</reference>
<evidence type="ECO:0000313" key="4">
    <source>
        <dbReference type="Proteomes" id="UP000199183"/>
    </source>
</evidence>
<dbReference type="EMBL" id="FNRY01000001">
    <property type="protein sequence ID" value="SEB36709.1"/>
    <property type="molecule type" value="Genomic_DNA"/>
</dbReference>
<organism evidence="3 4">
    <name type="scientific">Paramicrobacterium humi</name>
    <dbReference type="NCBI Taxonomy" id="640635"/>
    <lineage>
        <taxon>Bacteria</taxon>
        <taxon>Bacillati</taxon>
        <taxon>Actinomycetota</taxon>
        <taxon>Actinomycetes</taxon>
        <taxon>Micrococcales</taxon>
        <taxon>Microbacteriaceae</taxon>
        <taxon>Paramicrobacterium</taxon>
    </lineage>
</organism>
<proteinExistence type="predicted"/>
<feature type="coiled-coil region" evidence="1">
    <location>
        <begin position="18"/>
        <end position="59"/>
    </location>
</feature>
<dbReference type="RefSeq" id="WP_091178950.1">
    <property type="nucleotide sequence ID" value="NZ_FNRY01000001.1"/>
</dbReference>
<sequence length="69" mass="8037">MRLKNVIRRAAWATAPQSMMVSEELQALRNEVLELRSEIERLTKEVDEARRDSLRIAELTDLVVTRLSE</sequence>
<protein>
    <recommendedName>
        <fullName evidence="2">DUF6752 domain-containing protein</fullName>
    </recommendedName>
</protein>
<dbReference type="InterPro" id="IPR046640">
    <property type="entry name" value="DUF6752"/>
</dbReference>
<keyword evidence="4" id="KW-1185">Reference proteome</keyword>
<evidence type="ECO:0000256" key="1">
    <source>
        <dbReference type="SAM" id="Coils"/>
    </source>
</evidence>
<accession>A0A1H4IRM6</accession>
<name>A0A1H4IRM6_9MICO</name>
<dbReference type="AlphaFoldDB" id="A0A1H4IRM6"/>
<dbReference type="Proteomes" id="UP000199183">
    <property type="component" value="Unassembled WGS sequence"/>
</dbReference>
<dbReference type="OrthoDB" id="4981275at2"/>
<feature type="domain" description="DUF6752" evidence="2">
    <location>
        <begin position="35"/>
        <end position="63"/>
    </location>
</feature>
<evidence type="ECO:0000259" key="2">
    <source>
        <dbReference type="Pfam" id="PF20537"/>
    </source>
</evidence>
<dbReference type="STRING" id="640635.SAMN04489806_0196"/>
<keyword evidence="1" id="KW-0175">Coiled coil</keyword>
<dbReference type="Pfam" id="PF20537">
    <property type="entry name" value="DUF6752"/>
    <property type="match status" value="1"/>
</dbReference>